<reference evidence="2 3" key="2">
    <citation type="journal article" date="2019" name="G3 (Bethesda)">
        <title>Hybrid Assembly of the Genome of the Entomopathogenic Nematode Steinernema carpocapsae Identifies the X-Chromosome.</title>
        <authorList>
            <person name="Serra L."/>
            <person name="Macchietto M."/>
            <person name="Macias-Munoz A."/>
            <person name="McGill C.J."/>
            <person name="Rodriguez I.M."/>
            <person name="Rodriguez B."/>
            <person name="Murad R."/>
            <person name="Mortazavi A."/>
        </authorList>
    </citation>
    <scope>NUCLEOTIDE SEQUENCE [LARGE SCALE GENOMIC DNA]</scope>
    <source>
        <strain evidence="2 3">ALL</strain>
    </source>
</reference>
<comment type="caution">
    <text evidence="2">The sequence shown here is derived from an EMBL/GenBank/DDBJ whole genome shotgun (WGS) entry which is preliminary data.</text>
</comment>
<sequence length="87" mass="9812">MISSIFPSTNVLWDLSVSHLIALVCFIFVFCLYLLHLLAIAYGKYRLHRKVDPIKCAPGVSIIKPLVGRRQPVLQPGIIFQAEVSYL</sequence>
<evidence type="ECO:0000313" key="3">
    <source>
        <dbReference type="Proteomes" id="UP000298663"/>
    </source>
</evidence>
<feature type="transmembrane region" description="Helical" evidence="1">
    <location>
        <begin position="20"/>
        <end position="42"/>
    </location>
</feature>
<keyword evidence="1" id="KW-0812">Transmembrane</keyword>
<evidence type="ECO:0000256" key="1">
    <source>
        <dbReference type="SAM" id="Phobius"/>
    </source>
</evidence>
<dbReference type="AlphaFoldDB" id="A0A4U8UQW1"/>
<keyword evidence="3" id="KW-1185">Reference proteome</keyword>
<keyword evidence="1" id="KW-0472">Membrane</keyword>
<keyword evidence="1" id="KW-1133">Transmembrane helix</keyword>
<dbReference type="Proteomes" id="UP000298663">
    <property type="component" value="Unassembled WGS sequence"/>
</dbReference>
<dbReference type="STRING" id="34508.A0A4U8UQW1"/>
<organism evidence="2 3">
    <name type="scientific">Steinernema carpocapsae</name>
    <name type="common">Entomopathogenic nematode</name>
    <dbReference type="NCBI Taxonomy" id="34508"/>
    <lineage>
        <taxon>Eukaryota</taxon>
        <taxon>Metazoa</taxon>
        <taxon>Ecdysozoa</taxon>
        <taxon>Nematoda</taxon>
        <taxon>Chromadorea</taxon>
        <taxon>Rhabditida</taxon>
        <taxon>Tylenchina</taxon>
        <taxon>Panagrolaimomorpha</taxon>
        <taxon>Strongyloidoidea</taxon>
        <taxon>Steinernematidae</taxon>
        <taxon>Steinernema</taxon>
    </lineage>
</organism>
<accession>A0A4U8UQW1</accession>
<reference evidence="2 3" key="1">
    <citation type="journal article" date="2015" name="Genome Biol.">
        <title>Comparative genomics of Steinernema reveals deeply conserved gene regulatory networks.</title>
        <authorList>
            <person name="Dillman A.R."/>
            <person name="Macchietto M."/>
            <person name="Porter C.F."/>
            <person name="Rogers A."/>
            <person name="Williams B."/>
            <person name="Antoshechkin I."/>
            <person name="Lee M.M."/>
            <person name="Goodwin Z."/>
            <person name="Lu X."/>
            <person name="Lewis E.E."/>
            <person name="Goodrich-Blair H."/>
            <person name="Stock S.P."/>
            <person name="Adams B.J."/>
            <person name="Sternberg P.W."/>
            <person name="Mortazavi A."/>
        </authorList>
    </citation>
    <scope>NUCLEOTIDE SEQUENCE [LARGE SCALE GENOMIC DNA]</scope>
    <source>
        <strain evidence="2 3">ALL</strain>
    </source>
</reference>
<dbReference type="EMBL" id="AZBU02000001">
    <property type="protein sequence ID" value="TMS35506.1"/>
    <property type="molecule type" value="Genomic_DNA"/>
</dbReference>
<evidence type="ECO:0000313" key="2">
    <source>
        <dbReference type="EMBL" id="TMS35506.1"/>
    </source>
</evidence>
<dbReference type="OrthoDB" id="1483400at2759"/>
<name>A0A4U8UQW1_STECR</name>
<gene>
    <name evidence="2" type="ORF">L596_002897</name>
</gene>
<protein>
    <submittedName>
        <fullName evidence="2">Uncharacterized protein</fullName>
    </submittedName>
</protein>
<proteinExistence type="predicted"/>